<evidence type="ECO:0000313" key="3">
    <source>
        <dbReference type="Proteomes" id="UP000006746"/>
    </source>
</evidence>
<organism evidence="2 3">
    <name type="scientific">Oceanibaculum indicum P24</name>
    <dbReference type="NCBI Taxonomy" id="1207063"/>
    <lineage>
        <taxon>Bacteria</taxon>
        <taxon>Pseudomonadati</taxon>
        <taxon>Pseudomonadota</taxon>
        <taxon>Alphaproteobacteria</taxon>
        <taxon>Rhodospirillales</taxon>
        <taxon>Oceanibaculaceae</taxon>
        <taxon>Oceanibaculum</taxon>
    </lineage>
</organism>
<proteinExistence type="inferred from homology"/>
<dbReference type="InterPro" id="IPR001753">
    <property type="entry name" value="Enoyl-CoA_hydra/iso"/>
</dbReference>
<name>K2K7M1_9PROT</name>
<sequence>MMTDQPSYIQLRYDDHGKKGRVARVTIANARKLNTMSTPLMEEFTAIFAELARDDSLLAVVLTGEGEKAFVGGANIDEMAGLDEHKARAFITRVHGCCNAVRQVPVPVIARINGYTLGAGLELAAACDLRIAVDSAVFGMPEVKLGIPSVVEAALLPGLIGWGRTRQILLLGENFSAAEAEKWGFVEKLVPAADLDAAVDDWLASLVECGPVSIRLQKKLIRDWEDLPLRAAVAAGIDSFATAWKGEEPRRMMDDFLKAREERRKAK</sequence>
<dbReference type="EC" id="4.2.1.17" evidence="2"/>
<evidence type="ECO:0000313" key="2">
    <source>
        <dbReference type="EMBL" id="EKE78869.1"/>
    </source>
</evidence>
<dbReference type="PANTHER" id="PTHR11941:SF171">
    <property type="entry name" value="SD19268P"/>
    <property type="match status" value="1"/>
</dbReference>
<dbReference type="PANTHER" id="PTHR11941">
    <property type="entry name" value="ENOYL-COA HYDRATASE-RELATED"/>
    <property type="match status" value="1"/>
</dbReference>
<evidence type="ECO:0000256" key="1">
    <source>
        <dbReference type="ARBA" id="ARBA00005254"/>
    </source>
</evidence>
<dbReference type="RefSeq" id="WP_008942803.1">
    <property type="nucleotide sequence ID" value="NZ_AMRL01000001.1"/>
</dbReference>
<dbReference type="Proteomes" id="UP000006746">
    <property type="component" value="Unassembled WGS sequence"/>
</dbReference>
<dbReference type="eggNOG" id="COG1024">
    <property type="taxonomic scope" value="Bacteria"/>
</dbReference>
<gene>
    <name evidence="2" type="ORF">P24_00920</name>
</gene>
<comment type="caution">
    <text evidence="2">The sequence shown here is derived from an EMBL/GenBank/DDBJ whole genome shotgun (WGS) entry which is preliminary data.</text>
</comment>
<accession>K2K7M1</accession>
<dbReference type="CDD" id="cd06558">
    <property type="entry name" value="crotonase-like"/>
    <property type="match status" value="1"/>
</dbReference>
<dbReference type="AlphaFoldDB" id="K2K7M1"/>
<keyword evidence="3" id="KW-1185">Reference proteome</keyword>
<dbReference type="EMBL" id="AMRL01000001">
    <property type="protein sequence ID" value="EKE78869.1"/>
    <property type="molecule type" value="Genomic_DNA"/>
</dbReference>
<dbReference type="Gene3D" id="3.90.226.10">
    <property type="entry name" value="2-enoyl-CoA Hydratase, Chain A, domain 1"/>
    <property type="match status" value="1"/>
</dbReference>
<dbReference type="SUPFAM" id="SSF52096">
    <property type="entry name" value="ClpP/crotonase"/>
    <property type="match status" value="1"/>
</dbReference>
<protein>
    <submittedName>
        <fullName evidence="2">Enoyl-CoA hydratase</fullName>
        <ecNumber evidence="2">4.2.1.17</ecNumber>
    </submittedName>
</protein>
<dbReference type="NCBIfam" id="NF004795">
    <property type="entry name" value="PRK06143.1"/>
    <property type="match status" value="1"/>
</dbReference>
<dbReference type="STRING" id="1207063.P24_00920"/>
<reference evidence="2 3" key="1">
    <citation type="journal article" date="2012" name="J. Bacteriol.">
        <title>Genome Sequence of Oceanibaculum indicum Type Strain P24.</title>
        <authorList>
            <person name="Lai Q."/>
            <person name="Shao Z."/>
        </authorList>
    </citation>
    <scope>NUCLEOTIDE SEQUENCE [LARGE SCALE GENOMIC DNA]</scope>
    <source>
        <strain evidence="2 3">P24</strain>
    </source>
</reference>
<dbReference type="Pfam" id="PF00378">
    <property type="entry name" value="ECH_1"/>
    <property type="match status" value="1"/>
</dbReference>
<comment type="similarity">
    <text evidence="1">Belongs to the enoyl-CoA hydratase/isomerase family.</text>
</comment>
<dbReference type="GO" id="GO:0006635">
    <property type="term" value="P:fatty acid beta-oxidation"/>
    <property type="evidence" value="ECO:0007669"/>
    <property type="project" value="TreeGrafter"/>
</dbReference>
<dbReference type="InterPro" id="IPR029045">
    <property type="entry name" value="ClpP/crotonase-like_dom_sf"/>
</dbReference>
<dbReference type="GO" id="GO:0004300">
    <property type="term" value="F:enoyl-CoA hydratase activity"/>
    <property type="evidence" value="ECO:0007669"/>
    <property type="project" value="UniProtKB-EC"/>
</dbReference>
<keyword evidence="2" id="KW-0456">Lyase</keyword>